<dbReference type="EMBL" id="JAEEGA010000017">
    <property type="protein sequence ID" value="MBP1043539.1"/>
    <property type="molecule type" value="Genomic_DNA"/>
</dbReference>
<keyword evidence="7 11" id="KW-0658">Purine biosynthesis</keyword>
<evidence type="ECO:0000259" key="12">
    <source>
        <dbReference type="Pfam" id="PF01259"/>
    </source>
</evidence>
<evidence type="ECO:0000256" key="3">
    <source>
        <dbReference type="ARBA" id="ARBA00012217"/>
    </source>
</evidence>
<keyword evidence="14" id="KW-1185">Reference proteome</keyword>
<organism evidence="13 14">
    <name type="scientific">Vagococcus allomyrinae</name>
    <dbReference type="NCBI Taxonomy" id="2794353"/>
    <lineage>
        <taxon>Bacteria</taxon>
        <taxon>Bacillati</taxon>
        <taxon>Bacillota</taxon>
        <taxon>Bacilli</taxon>
        <taxon>Lactobacillales</taxon>
        <taxon>Enterococcaceae</taxon>
        <taxon>Vagococcus</taxon>
    </lineage>
</organism>
<evidence type="ECO:0000256" key="9">
    <source>
        <dbReference type="ARBA" id="ARBA00030409"/>
    </source>
</evidence>
<dbReference type="PROSITE" id="PS01057">
    <property type="entry name" value="SAICAR_SYNTHETASE_1"/>
    <property type="match status" value="1"/>
</dbReference>
<comment type="catalytic activity">
    <reaction evidence="10 11">
        <text>5-amino-1-(5-phospho-D-ribosyl)imidazole-4-carboxylate + L-aspartate + ATP = (2S)-2-[5-amino-1-(5-phospho-beta-D-ribosyl)imidazole-4-carboxamido]succinate + ADP + phosphate + 2 H(+)</text>
        <dbReference type="Rhea" id="RHEA:22628"/>
        <dbReference type="ChEBI" id="CHEBI:15378"/>
        <dbReference type="ChEBI" id="CHEBI:29991"/>
        <dbReference type="ChEBI" id="CHEBI:30616"/>
        <dbReference type="ChEBI" id="CHEBI:43474"/>
        <dbReference type="ChEBI" id="CHEBI:58443"/>
        <dbReference type="ChEBI" id="CHEBI:77657"/>
        <dbReference type="ChEBI" id="CHEBI:456216"/>
        <dbReference type="EC" id="6.3.2.6"/>
    </reaction>
</comment>
<reference evidence="13" key="1">
    <citation type="submission" date="2020-12" db="EMBL/GenBank/DDBJ databases">
        <title>Vagococcus allomyrinae sp. nov. and Enterococcus lavae sp. nov., isolated from the larvae of Allomyrina dichotoma.</title>
        <authorList>
            <person name="Lee S.D."/>
        </authorList>
    </citation>
    <scope>NUCLEOTIDE SEQUENCE</scope>
    <source>
        <strain evidence="13">BWB3-3</strain>
    </source>
</reference>
<dbReference type="FunFam" id="3.30.470.20:FF:000006">
    <property type="entry name" value="Phosphoribosylaminoimidazole-succinocarboxamide synthase"/>
    <property type="match status" value="1"/>
</dbReference>
<dbReference type="InterPro" id="IPR050089">
    <property type="entry name" value="SAICAR_synthetase"/>
</dbReference>
<accession>A0A940PER5</accession>
<sequence>MSKGQLVYSGKAKELYSTSEPDVLQVVYLDQATALNGLRKDQISGKGQLNNQITSLVFEYLSEQGIDNHFIKALSPNEQLVKKIKMIPLEVVVRNVATGSFVKKFAAVEGTVLAPLIEFYYKNDALDDPLMNDAHVEVLGLATAEQVAQIKEQTLALNQALITLFKSIELTLVDFKVEYGLTSSGEILLADEITPDTCRLWDLKTGKSLDKDVYRKETGDLIGVYEEVLRRLERALTKNN</sequence>
<proteinExistence type="inferred from homology"/>
<evidence type="ECO:0000256" key="8">
    <source>
        <dbReference type="ARBA" id="ARBA00022840"/>
    </source>
</evidence>
<gene>
    <name evidence="11" type="primary">purC</name>
    <name evidence="13" type="ORF">I6N95_21160</name>
</gene>
<dbReference type="GO" id="GO:0009236">
    <property type="term" value="P:cobalamin biosynthetic process"/>
    <property type="evidence" value="ECO:0007669"/>
    <property type="project" value="InterPro"/>
</dbReference>
<dbReference type="NCBIfam" id="TIGR00081">
    <property type="entry name" value="purC"/>
    <property type="match status" value="1"/>
</dbReference>
<dbReference type="InterPro" id="IPR033934">
    <property type="entry name" value="SAICAR_synt_PurC"/>
</dbReference>
<dbReference type="EC" id="6.3.2.6" evidence="3 11"/>
<dbReference type="Proteomes" id="UP000674938">
    <property type="component" value="Unassembled WGS sequence"/>
</dbReference>
<comment type="pathway">
    <text evidence="1 11">Purine metabolism; IMP biosynthesis via de novo pathway; 5-amino-1-(5-phospho-D-ribosyl)imidazole-4-carboxamide from 5-amino-1-(5-phospho-D-ribosyl)imidazole-4-carboxylate: step 1/2.</text>
</comment>
<evidence type="ECO:0000256" key="4">
    <source>
        <dbReference type="ARBA" id="ARBA00016460"/>
    </source>
</evidence>
<dbReference type="Gene3D" id="3.30.470.20">
    <property type="entry name" value="ATP-grasp fold, B domain"/>
    <property type="match status" value="1"/>
</dbReference>
<comment type="similarity">
    <text evidence="2 11">Belongs to the SAICAR synthetase family.</text>
</comment>
<feature type="domain" description="SAICAR synthetase/ADE2 N-terminal" evidence="12">
    <location>
        <begin position="7"/>
        <end position="231"/>
    </location>
</feature>
<keyword evidence="8 11" id="KW-0067">ATP-binding</keyword>
<evidence type="ECO:0000256" key="2">
    <source>
        <dbReference type="ARBA" id="ARBA00010190"/>
    </source>
</evidence>
<dbReference type="Gene3D" id="3.30.200.20">
    <property type="entry name" value="Phosphorylase Kinase, domain 1"/>
    <property type="match status" value="1"/>
</dbReference>
<comment type="caution">
    <text evidence="13">The sequence shown here is derived from an EMBL/GenBank/DDBJ whole genome shotgun (WGS) entry which is preliminary data.</text>
</comment>
<protein>
    <recommendedName>
        <fullName evidence="4 11">Phosphoribosylaminoimidazole-succinocarboxamide synthase</fullName>
        <ecNumber evidence="3 11">6.3.2.6</ecNumber>
    </recommendedName>
    <alternativeName>
        <fullName evidence="9 11">SAICAR synthetase</fullName>
    </alternativeName>
</protein>
<dbReference type="GO" id="GO:0005524">
    <property type="term" value="F:ATP binding"/>
    <property type="evidence" value="ECO:0007669"/>
    <property type="project" value="UniProtKB-KW"/>
</dbReference>
<dbReference type="InterPro" id="IPR018236">
    <property type="entry name" value="SAICAR_synthetase_CS"/>
</dbReference>
<dbReference type="GO" id="GO:0004639">
    <property type="term" value="F:phosphoribosylaminoimidazolesuccinocarboxamide synthase activity"/>
    <property type="evidence" value="ECO:0007669"/>
    <property type="project" value="UniProtKB-UniRule"/>
</dbReference>
<evidence type="ECO:0000256" key="7">
    <source>
        <dbReference type="ARBA" id="ARBA00022755"/>
    </source>
</evidence>
<evidence type="ECO:0000256" key="10">
    <source>
        <dbReference type="ARBA" id="ARBA00048475"/>
    </source>
</evidence>
<evidence type="ECO:0000256" key="5">
    <source>
        <dbReference type="ARBA" id="ARBA00022598"/>
    </source>
</evidence>
<evidence type="ECO:0000313" key="14">
    <source>
        <dbReference type="Proteomes" id="UP000674938"/>
    </source>
</evidence>
<evidence type="ECO:0000256" key="1">
    <source>
        <dbReference type="ARBA" id="ARBA00004672"/>
    </source>
</evidence>
<dbReference type="RefSeq" id="WP_209531349.1">
    <property type="nucleotide sequence ID" value="NZ_JAEEGA010000017.1"/>
</dbReference>
<dbReference type="PANTHER" id="PTHR43599">
    <property type="entry name" value="MULTIFUNCTIONAL PROTEIN ADE2"/>
    <property type="match status" value="1"/>
</dbReference>
<evidence type="ECO:0000256" key="6">
    <source>
        <dbReference type="ARBA" id="ARBA00022741"/>
    </source>
</evidence>
<dbReference type="SUPFAM" id="SSF56104">
    <property type="entry name" value="SAICAR synthase-like"/>
    <property type="match status" value="1"/>
</dbReference>
<dbReference type="AlphaFoldDB" id="A0A940PER5"/>
<dbReference type="PANTHER" id="PTHR43599:SF3">
    <property type="entry name" value="SI:DKEY-6E2.2"/>
    <property type="match status" value="1"/>
</dbReference>
<dbReference type="HAMAP" id="MF_00137">
    <property type="entry name" value="SAICAR_synth"/>
    <property type="match status" value="1"/>
</dbReference>
<name>A0A940PER5_9ENTE</name>
<keyword evidence="5 11" id="KW-0436">Ligase</keyword>
<dbReference type="CDD" id="cd01415">
    <property type="entry name" value="SAICAR_synt_PurC"/>
    <property type="match status" value="1"/>
</dbReference>
<dbReference type="Pfam" id="PF01259">
    <property type="entry name" value="SAICAR_synt"/>
    <property type="match status" value="1"/>
</dbReference>
<evidence type="ECO:0000313" key="13">
    <source>
        <dbReference type="EMBL" id="MBP1043539.1"/>
    </source>
</evidence>
<dbReference type="InterPro" id="IPR028923">
    <property type="entry name" value="SAICAR_synt/ADE2_N"/>
</dbReference>
<dbReference type="InterPro" id="IPR001636">
    <property type="entry name" value="SAICAR_synth"/>
</dbReference>
<dbReference type="GO" id="GO:0006189">
    <property type="term" value="P:'de novo' IMP biosynthetic process"/>
    <property type="evidence" value="ECO:0007669"/>
    <property type="project" value="UniProtKB-UniRule"/>
</dbReference>
<evidence type="ECO:0000256" key="11">
    <source>
        <dbReference type="HAMAP-Rule" id="MF_00137"/>
    </source>
</evidence>
<keyword evidence="6 11" id="KW-0547">Nucleotide-binding</keyword>